<name>A0A5M8FFI4_9GAMM</name>
<reference evidence="3 4" key="1">
    <citation type="submission" date="2019-09" db="EMBL/GenBank/DDBJ databases">
        <title>Whole-genome sequence of the purple sulfur bacterium Thiohalocapsa marina DSM 19078.</title>
        <authorList>
            <person name="Kyndt J.A."/>
            <person name="Meyer T.E."/>
        </authorList>
    </citation>
    <scope>NUCLEOTIDE SEQUENCE [LARGE SCALE GENOMIC DNA]</scope>
    <source>
        <strain evidence="3 4">DSM 19078</strain>
    </source>
</reference>
<dbReference type="CDD" id="cd00060">
    <property type="entry name" value="FHA"/>
    <property type="match status" value="1"/>
</dbReference>
<dbReference type="Gene3D" id="2.60.200.20">
    <property type="match status" value="1"/>
</dbReference>
<evidence type="ECO:0000313" key="4">
    <source>
        <dbReference type="Proteomes" id="UP000322981"/>
    </source>
</evidence>
<gene>
    <name evidence="3" type="ORF">F2Q65_17880</name>
</gene>
<evidence type="ECO:0000259" key="2">
    <source>
        <dbReference type="PROSITE" id="PS50006"/>
    </source>
</evidence>
<dbReference type="RefSeq" id="WP_150094769.1">
    <property type="nucleotide sequence ID" value="NZ_VWXX01000046.1"/>
</dbReference>
<sequence>MDAVFCKNGHSYDPEKYSSCPYCGVQVELGSTRPYGGGATAGAERPPAQADATRAERTPTPKYRPGAEGETVHVWKKRMGGIDPVVGWLVCVEGPDRGRDFRIHTERNTIGRSAIMDIAITGDEAISRENHAILSYNPRRHTFRIAPGDGRGLAYLNDEEVISPVELKPYDRIEIGESTLLFIPFCGEQFAWPVESKAEPSD</sequence>
<evidence type="ECO:0000313" key="3">
    <source>
        <dbReference type="EMBL" id="KAA6182486.1"/>
    </source>
</evidence>
<dbReference type="AlphaFoldDB" id="A0A5M8FFI4"/>
<dbReference type="SUPFAM" id="SSF49879">
    <property type="entry name" value="SMAD/FHA domain"/>
    <property type="match status" value="1"/>
</dbReference>
<dbReference type="EMBL" id="VWXX01000046">
    <property type="protein sequence ID" value="KAA6182486.1"/>
    <property type="molecule type" value="Genomic_DNA"/>
</dbReference>
<feature type="region of interest" description="Disordered" evidence="1">
    <location>
        <begin position="35"/>
        <end position="69"/>
    </location>
</feature>
<organism evidence="3 4">
    <name type="scientific">Thiohalocapsa marina</name>
    <dbReference type="NCBI Taxonomy" id="424902"/>
    <lineage>
        <taxon>Bacteria</taxon>
        <taxon>Pseudomonadati</taxon>
        <taxon>Pseudomonadota</taxon>
        <taxon>Gammaproteobacteria</taxon>
        <taxon>Chromatiales</taxon>
        <taxon>Chromatiaceae</taxon>
        <taxon>Thiohalocapsa</taxon>
    </lineage>
</organism>
<dbReference type="PROSITE" id="PS50006">
    <property type="entry name" value="FHA_DOMAIN"/>
    <property type="match status" value="1"/>
</dbReference>
<feature type="domain" description="FHA" evidence="2">
    <location>
        <begin position="108"/>
        <end position="161"/>
    </location>
</feature>
<dbReference type="InterPro" id="IPR000253">
    <property type="entry name" value="FHA_dom"/>
</dbReference>
<evidence type="ECO:0000256" key="1">
    <source>
        <dbReference type="SAM" id="MobiDB-lite"/>
    </source>
</evidence>
<comment type="caution">
    <text evidence="3">The sequence shown here is derived from an EMBL/GenBank/DDBJ whole genome shotgun (WGS) entry which is preliminary data.</text>
</comment>
<keyword evidence="4" id="KW-1185">Reference proteome</keyword>
<proteinExistence type="predicted"/>
<protein>
    <submittedName>
        <fullName evidence="3">FHA domain-containing protein</fullName>
    </submittedName>
</protein>
<dbReference type="Pfam" id="PF00498">
    <property type="entry name" value="FHA"/>
    <property type="match status" value="1"/>
</dbReference>
<dbReference type="InterPro" id="IPR008984">
    <property type="entry name" value="SMAD_FHA_dom_sf"/>
</dbReference>
<dbReference type="OrthoDB" id="370565at2"/>
<accession>A0A5M8FFI4</accession>
<feature type="compositionally biased region" description="Basic and acidic residues" evidence="1">
    <location>
        <begin position="53"/>
        <end position="69"/>
    </location>
</feature>
<dbReference type="Proteomes" id="UP000322981">
    <property type="component" value="Unassembled WGS sequence"/>
</dbReference>